<keyword evidence="3" id="KW-1185">Reference proteome</keyword>
<organism evidence="2 3">
    <name type="scientific">Rhodoferax lacus</name>
    <dbReference type="NCBI Taxonomy" id="2184758"/>
    <lineage>
        <taxon>Bacteria</taxon>
        <taxon>Pseudomonadati</taxon>
        <taxon>Pseudomonadota</taxon>
        <taxon>Betaproteobacteria</taxon>
        <taxon>Burkholderiales</taxon>
        <taxon>Comamonadaceae</taxon>
        <taxon>Rhodoferax</taxon>
    </lineage>
</organism>
<reference evidence="2 3" key="1">
    <citation type="submission" date="2018-05" db="EMBL/GenBank/DDBJ databases">
        <title>Rhodoferax soyangensis sp.nov., isolated from an oligotrophic freshwater lake.</title>
        <authorList>
            <person name="Park M."/>
        </authorList>
    </citation>
    <scope>NUCLEOTIDE SEQUENCE [LARGE SCALE GENOMIC DNA]</scope>
    <source>
        <strain evidence="2 3">IMCC26218</strain>
    </source>
</reference>
<protein>
    <submittedName>
        <fullName evidence="2">Acyl dehydratase</fullName>
    </submittedName>
</protein>
<evidence type="ECO:0000313" key="2">
    <source>
        <dbReference type="EMBL" id="RFO96003.1"/>
    </source>
</evidence>
<dbReference type="InterPro" id="IPR029069">
    <property type="entry name" value="HotDog_dom_sf"/>
</dbReference>
<dbReference type="RefSeq" id="WP_117178579.1">
    <property type="nucleotide sequence ID" value="NZ_QFZK01000010.1"/>
</dbReference>
<proteinExistence type="predicted"/>
<dbReference type="InterPro" id="IPR002539">
    <property type="entry name" value="MaoC-like_dom"/>
</dbReference>
<evidence type="ECO:0000313" key="3">
    <source>
        <dbReference type="Proteomes" id="UP000260665"/>
    </source>
</evidence>
<dbReference type="CDD" id="cd03455">
    <property type="entry name" value="SAV4209"/>
    <property type="match status" value="1"/>
</dbReference>
<feature type="domain" description="MaoC-like" evidence="1">
    <location>
        <begin position="18"/>
        <end position="123"/>
    </location>
</feature>
<dbReference type="Pfam" id="PF01575">
    <property type="entry name" value="MaoC_dehydratas"/>
    <property type="match status" value="1"/>
</dbReference>
<dbReference type="EMBL" id="QFZK01000010">
    <property type="protein sequence ID" value="RFO96003.1"/>
    <property type="molecule type" value="Genomic_DNA"/>
</dbReference>
<dbReference type="AlphaFoldDB" id="A0A3E1R9R6"/>
<evidence type="ECO:0000259" key="1">
    <source>
        <dbReference type="Pfam" id="PF01575"/>
    </source>
</evidence>
<comment type="caution">
    <text evidence="2">The sequence shown here is derived from an EMBL/GenBank/DDBJ whole genome shotgun (WGS) entry which is preliminary data.</text>
</comment>
<gene>
    <name evidence="2" type="ORF">DIC66_14860</name>
</gene>
<sequence>MTLPKTPSMTRRFDAVQPGEELPALAVPITVALIAGGAIATRDYFPGHHDAEAARALGSPHIFMNILTTNGLVQRFVEGWTGAGARLCELKIKLGAPNYPGDTMTFSGTVGAKRDHDRTVEIQLKGKNAMGNHVSGTVRVQLP</sequence>
<dbReference type="SUPFAM" id="SSF54637">
    <property type="entry name" value="Thioesterase/thiol ester dehydrase-isomerase"/>
    <property type="match status" value="1"/>
</dbReference>
<dbReference type="OrthoDB" id="9774179at2"/>
<accession>A0A3E1R9R6</accession>
<name>A0A3E1R9R6_9BURK</name>
<dbReference type="Proteomes" id="UP000260665">
    <property type="component" value="Unassembled WGS sequence"/>
</dbReference>
<dbReference type="Gene3D" id="3.10.129.10">
    <property type="entry name" value="Hotdog Thioesterase"/>
    <property type="match status" value="1"/>
</dbReference>